<evidence type="ECO:0000256" key="2">
    <source>
        <dbReference type="SAM" id="Coils"/>
    </source>
</evidence>
<dbReference type="InterPro" id="IPR041691">
    <property type="entry name" value="Atg6/beclin_CC"/>
</dbReference>
<dbReference type="InterPro" id="IPR007243">
    <property type="entry name" value="Atg6/Beclin"/>
</dbReference>
<evidence type="ECO:0000256" key="1">
    <source>
        <dbReference type="ARBA" id="ARBA00005965"/>
    </source>
</evidence>
<evidence type="ECO:0000256" key="3">
    <source>
        <dbReference type="SAM" id="MobiDB-lite"/>
    </source>
</evidence>
<dbReference type="EMBL" id="KB822724">
    <property type="protein sequence ID" value="ETN37370.1"/>
    <property type="molecule type" value="Genomic_DNA"/>
</dbReference>
<dbReference type="Gene3D" id="6.10.250.3110">
    <property type="match status" value="1"/>
</dbReference>
<dbReference type="InParanoid" id="W2RM61"/>
<sequence length="515" mass="57380">MYCQKCRTPLKVDSSLDDLNPAAFDLLIGSAVKSQQNAVPSSKLNYAAERKELYDRAARQASSPLHKRTIPAPYDEEADQSQDGATRPKMPDMSFIEISKSQIVGSERAQSTVNGHKAAHGDALRPVHSAPEGESMHSKVVKNEKLFSILSSHSDIDHPICTECTSLLLQSFTARLAAASRERDAYAGFLKSLQQNSSNGPNEEAQADKELEQLQRQDEEAYAELLKLEAEKAALEEELANIEEDSRRFQSEEQAFWAARNAYETETYDLNTELVSLQQKYAHDQQQLDKLQRTNVYNDTFCIGHDGLFATINGLRLGRLPGQNVEWAEINAAWGQTLLLLATVAERLNYTFSGYRLRPLGSTSRIEKLEYPQQAPNVNQGPGEARSKGPQPKVTPLELFSSGETAIGRVFNHRKFDAGMVAFLDCLAQLGDHVERTTNEPESHTAQNMTRSPSKTKLNKPVLPYPIQGDKIGDMPIKLGVGFQQDESFTKACKYVLTCCKFLLAFCSNRESRKS</sequence>
<dbReference type="FunCoup" id="W2RM61">
    <property type="interactions" value="528"/>
</dbReference>
<name>W2RM61_CYPE1</name>
<dbReference type="GO" id="GO:0000407">
    <property type="term" value="C:phagophore assembly site"/>
    <property type="evidence" value="ECO:0007669"/>
    <property type="project" value="TreeGrafter"/>
</dbReference>
<evidence type="ECO:0000259" key="4">
    <source>
        <dbReference type="Pfam" id="PF04111"/>
    </source>
</evidence>
<dbReference type="GO" id="GO:0034271">
    <property type="term" value="C:phosphatidylinositol 3-kinase complex, class III, type I"/>
    <property type="evidence" value="ECO:0007669"/>
    <property type="project" value="TreeGrafter"/>
</dbReference>
<organism evidence="6 7">
    <name type="scientific">Cyphellophora europaea (strain CBS 101466)</name>
    <name type="common">Phialophora europaea</name>
    <dbReference type="NCBI Taxonomy" id="1220924"/>
    <lineage>
        <taxon>Eukaryota</taxon>
        <taxon>Fungi</taxon>
        <taxon>Dikarya</taxon>
        <taxon>Ascomycota</taxon>
        <taxon>Pezizomycotina</taxon>
        <taxon>Eurotiomycetes</taxon>
        <taxon>Chaetothyriomycetidae</taxon>
        <taxon>Chaetothyriales</taxon>
        <taxon>Cyphellophoraceae</taxon>
        <taxon>Cyphellophora</taxon>
    </lineage>
</organism>
<proteinExistence type="inferred from homology"/>
<dbReference type="OrthoDB" id="20368at2759"/>
<dbReference type="PANTHER" id="PTHR12768:SF4">
    <property type="entry name" value="BECLIN-1"/>
    <property type="match status" value="1"/>
</dbReference>
<dbReference type="GO" id="GO:0006995">
    <property type="term" value="P:cellular response to nitrogen starvation"/>
    <property type="evidence" value="ECO:0007669"/>
    <property type="project" value="TreeGrafter"/>
</dbReference>
<evidence type="ECO:0000259" key="5">
    <source>
        <dbReference type="Pfam" id="PF17675"/>
    </source>
</evidence>
<accession>W2RM61</accession>
<feature type="domain" description="Atg6 BARA" evidence="4">
    <location>
        <begin position="291"/>
        <end position="509"/>
    </location>
</feature>
<dbReference type="GO" id="GO:0000045">
    <property type="term" value="P:autophagosome assembly"/>
    <property type="evidence" value="ECO:0007669"/>
    <property type="project" value="TreeGrafter"/>
</dbReference>
<evidence type="ECO:0000313" key="7">
    <source>
        <dbReference type="Proteomes" id="UP000030752"/>
    </source>
</evidence>
<gene>
    <name evidence="6" type="ORF">HMPREF1541_08361</name>
</gene>
<dbReference type="GO" id="GO:0034272">
    <property type="term" value="C:phosphatidylinositol 3-kinase complex, class III, type II"/>
    <property type="evidence" value="ECO:0007669"/>
    <property type="project" value="TreeGrafter"/>
</dbReference>
<dbReference type="STRING" id="1220924.W2RM61"/>
<protein>
    <submittedName>
        <fullName evidence="6">Uncharacterized protein</fullName>
    </submittedName>
</protein>
<dbReference type="HOGENOM" id="CLU_024219_3_1_1"/>
<feature type="region of interest" description="Disordered" evidence="3">
    <location>
        <begin position="437"/>
        <end position="462"/>
    </location>
</feature>
<dbReference type="GO" id="GO:0000423">
    <property type="term" value="P:mitophagy"/>
    <property type="evidence" value="ECO:0007669"/>
    <property type="project" value="TreeGrafter"/>
</dbReference>
<dbReference type="PANTHER" id="PTHR12768">
    <property type="entry name" value="BECLIN 1"/>
    <property type="match status" value="1"/>
</dbReference>
<dbReference type="InterPro" id="IPR038274">
    <property type="entry name" value="Atg6/Beclin_C_sf"/>
</dbReference>
<dbReference type="Gene3D" id="1.10.418.40">
    <property type="entry name" value="Autophagy protein 6/Beclin 1"/>
    <property type="match status" value="1"/>
</dbReference>
<dbReference type="GO" id="GO:0043548">
    <property type="term" value="F:phosphatidylinositol 3-kinase binding"/>
    <property type="evidence" value="ECO:0007669"/>
    <property type="project" value="TreeGrafter"/>
</dbReference>
<dbReference type="AlphaFoldDB" id="W2RM61"/>
<dbReference type="eggNOG" id="KOG2751">
    <property type="taxonomic scope" value="Eukaryota"/>
</dbReference>
<feature type="coiled-coil region" evidence="2">
    <location>
        <begin position="204"/>
        <end position="294"/>
    </location>
</feature>
<feature type="domain" description="Atg6/beclin coiled-coil" evidence="5">
    <location>
        <begin position="159"/>
        <end position="288"/>
    </location>
</feature>
<dbReference type="GO" id="GO:0045324">
    <property type="term" value="P:late endosome to vacuole transport"/>
    <property type="evidence" value="ECO:0007669"/>
    <property type="project" value="TreeGrafter"/>
</dbReference>
<keyword evidence="2" id="KW-0175">Coiled coil</keyword>
<feature type="region of interest" description="Disordered" evidence="3">
    <location>
        <begin position="55"/>
        <end position="90"/>
    </location>
</feature>
<dbReference type="GeneID" id="19975700"/>
<feature type="compositionally biased region" description="Polar residues" evidence="3">
    <location>
        <begin position="444"/>
        <end position="456"/>
    </location>
</feature>
<comment type="similarity">
    <text evidence="1">Belongs to the beclin family.</text>
</comment>
<feature type="region of interest" description="Disordered" evidence="3">
    <location>
        <begin position="373"/>
        <end position="393"/>
    </location>
</feature>
<dbReference type="Proteomes" id="UP000030752">
    <property type="component" value="Unassembled WGS sequence"/>
</dbReference>
<reference evidence="6 7" key="1">
    <citation type="submission" date="2013-03" db="EMBL/GenBank/DDBJ databases">
        <title>The Genome Sequence of Phialophora europaea CBS 101466.</title>
        <authorList>
            <consortium name="The Broad Institute Genomics Platform"/>
            <person name="Cuomo C."/>
            <person name="de Hoog S."/>
            <person name="Gorbushina A."/>
            <person name="Walker B."/>
            <person name="Young S.K."/>
            <person name="Zeng Q."/>
            <person name="Gargeya S."/>
            <person name="Fitzgerald M."/>
            <person name="Haas B."/>
            <person name="Abouelleil A."/>
            <person name="Allen A.W."/>
            <person name="Alvarado L."/>
            <person name="Arachchi H.M."/>
            <person name="Berlin A.M."/>
            <person name="Chapman S.B."/>
            <person name="Gainer-Dewar J."/>
            <person name="Goldberg J."/>
            <person name="Griggs A."/>
            <person name="Gujja S."/>
            <person name="Hansen M."/>
            <person name="Howarth C."/>
            <person name="Imamovic A."/>
            <person name="Ireland A."/>
            <person name="Larimer J."/>
            <person name="McCowan C."/>
            <person name="Murphy C."/>
            <person name="Pearson M."/>
            <person name="Poon T.W."/>
            <person name="Priest M."/>
            <person name="Roberts A."/>
            <person name="Saif S."/>
            <person name="Shea T."/>
            <person name="Sisk P."/>
            <person name="Sykes S."/>
            <person name="Wortman J."/>
            <person name="Nusbaum C."/>
            <person name="Birren B."/>
        </authorList>
    </citation>
    <scope>NUCLEOTIDE SEQUENCE [LARGE SCALE GENOMIC DNA]</scope>
    <source>
        <strain evidence="6 7">CBS 101466</strain>
    </source>
</reference>
<dbReference type="FunFam" id="1.10.418.40:FF:000005">
    <property type="entry name" value="Autophagy protein Apg6, putative"/>
    <property type="match status" value="1"/>
</dbReference>
<dbReference type="RefSeq" id="XP_008720902.1">
    <property type="nucleotide sequence ID" value="XM_008722680.1"/>
</dbReference>
<dbReference type="GO" id="GO:0030674">
    <property type="term" value="F:protein-macromolecule adaptor activity"/>
    <property type="evidence" value="ECO:0007669"/>
    <property type="project" value="TreeGrafter"/>
</dbReference>
<evidence type="ECO:0000313" key="6">
    <source>
        <dbReference type="EMBL" id="ETN37370.1"/>
    </source>
</evidence>
<dbReference type="InterPro" id="IPR040455">
    <property type="entry name" value="Atg6_BARA"/>
</dbReference>
<dbReference type="VEuPathDB" id="FungiDB:HMPREF1541_08361"/>
<keyword evidence="7" id="KW-1185">Reference proteome</keyword>
<dbReference type="Pfam" id="PF17675">
    <property type="entry name" value="APG6_N"/>
    <property type="match status" value="1"/>
</dbReference>
<dbReference type="Pfam" id="PF04111">
    <property type="entry name" value="APG6"/>
    <property type="match status" value="1"/>
</dbReference>